<dbReference type="Proteomes" id="UP001138768">
    <property type="component" value="Unassembled WGS sequence"/>
</dbReference>
<gene>
    <name evidence="1" type="ORF">CKO42_13065</name>
</gene>
<protein>
    <submittedName>
        <fullName evidence="1">Uncharacterized protein</fullName>
    </submittedName>
</protein>
<reference evidence="1 2" key="1">
    <citation type="journal article" date="2020" name="Microorganisms">
        <title>Osmotic Adaptation and Compatible Solute Biosynthesis of Phototrophic Bacteria as Revealed from Genome Analyses.</title>
        <authorList>
            <person name="Imhoff J.F."/>
            <person name="Rahn T."/>
            <person name="Kunzel S."/>
            <person name="Keller A."/>
            <person name="Neulinger S.C."/>
        </authorList>
    </citation>
    <scope>NUCLEOTIDE SEQUENCE [LARGE SCALE GENOMIC DNA]</scope>
    <source>
        <strain evidence="1 2">DSM 25653</strain>
    </source>
</reference>
<sequence length="94" mass="10972">MNAKTKTEWSVPRGGWVTVDHAALILENTIESPVNWTYWLLEDRRGRGARRPHISFLRLANRRTMYDTADFADFTEAVERGEILFNRRRHGEAA</sequence>
<dbReference type="EMBL" id="NRRY01000020">
    <property type="protein sequence ID" value="MBK1619352.1"/>
    <property type="molecule type" value="Genomic_DNA"/>
</dbReference>
<proteinExistence type="predicted"/>
<name>A0A9X1B561_9GAMM</name>
<evidence type="ECO:0000313" key="2">
    <source>
        <dbReference type="Proteomes" id="UP001138768"/>
    </source>
</evidence>
<accession>A0A9X1B561</accession>
<dbReference type="AlphaFoldDB" id="A0A9X1B561"/>
<comment type="caution">
    <text evidence="1">The sequence shown here is derived from an EMBL/GenBank/DDBJ whole genome shotgun (WGS) entry which is preliminary data.</text>
</comment>
<evidence type="ECO:0000313" key="1">
    <source>
        <dbReference type="EMBL" id="MBK1619352.1"/>
    </source>
</evidence>
<dbReference type="RefSeq" id="WP_200244651.1">
    <property type="nucleotide sequence ID" value="NZ_NRRY01000020.1"/>
</dbReference>
<keyword evidence="2" id="KW-1185">Reference proteome</keyword>
<organism evidence="1 2">
    <name type="scientific">Lamprobacter modestohalophilus</name>
    <dbReference type="NCBI Taxonomy" id="1064514"/>
    <lineage>
        <taxon>Bacteria</taxon>
        <taxon>Pseudomonadati</taxon>
        <taxon>Pseudomonadota</taxon>
        <taxon>Gammaproteobacteria</taxon>
        <taxon>Chromatiales</taxon>
        <taxon>Chromatiaceae</taxon>
        <taxon>Lamprobacter</taxon>
    </lineage>
</organism>